<dbReference type="InterPro" id="IPR029066">
    <property type="entry name" value="PLP-binding_barrel"/>
</dbReference>
<dbReference type="PANTHER" id="PTHR28004">
    <property type="entry name" value="ZGC:162816-RELATED"/>
    <property type="match status" value="1"/>
</dbReference>
<dbReference type="SUPFAM" id="SSF51419">
    <property type="entry name" value="PLP-binding barrel"/>
    <property type="match status" value="1"/>
</dbReference>
<dbReference type="EMBL" id="CP106679">
    <property type="protein sequence ID" value="UXP30580.1"/>
    <property type="molecule type" value="Genomic_DNA"/>
</dbReference>
<accession>A0ABY6CKH1</accession>
<evidence type="ECO:0000259" key="3">
    <source>
        <dbReference type="SMART" id="SM01119"/>
    </source>
</evidence>
<feature type="domain" description="D-serine dehydratase-like" evidence="3">
    <location>
        <begin position="263"/>
        <end position="351"/>
    </location>
</feature>
<dbReference type="PANTHER" id="PTHR28004:SF2">
    <property type="entry name" value="D-SERINE DEHYDRATASE"/>
    <property type="match status" value="1"/>
</dbReference>
<dbReference type="SMART" id="SM01119">
    <property type="entry name" value="D-ser_dehydrat"/>
    <property type="match status" value="1"/>
</dbReference>
<comment type="similarity">
    <text evidence="1">Belongs to the DSD1 family.</text>
</comment>
<dbReference type="InterPro" id="IPR051466">
    <property type="entry name" value="D-amino_acid_metab_enzyme"/>
</dbReference>
<sequence>MTQTMNWYEIEDQSELSTPALVIYPDRIKQNIETMIAIAGGVERLRPHVKTHKMTEIIHLQMDYGIRKFKCATLVEAEMCAQCGAQDVLMAYQMVGTNVGLYLDMIERYPATRFSSLIDNEYSWQELSASADKRGRVVDVYMDINSGMNRTGILLGAGAMNLYQRMTNDPQVHIKGLHVYDGHIHDSDLNMRTQRCKKEFAKVEQFVTEMKALGMDLPIVVAGGSPSFPIHAQSADRELSPGTTLLWDSGYGQSFADMEFLPAAVLVTRVISQPTVASACLDLGHKSVASEMPHPRVLLLGLPKYEALNHSEEHLVISNESIHLRMGQLCYAVPQHICPTVALHEQVYVVENHRVTGQWKVAARKRY</sequence>
<reference evidence="4" key="1">
    <citation type="submission" date="2022-09" db="EMBL/GenBank/DDBJ databases">
        <title>Comparative genomics and taxonomic characterization of three novel marine species of genus Reichenbachiella exhibiting antioxidant and polysaccharide degradation activities.</title>
        <authorList>
            <person name="Muhammad N."/>
            <person name="Lee Y.-J."/>
            <person name="Ko J."/>
            <person name="Kim S.-G."/>
        </authorList>
    </citation>
    <scope>NUCLEOTIDE SEQUENCE</scope>
    <source>
        <strain evidence="4">BKB1-1</strain>
    </source>
</reference>
<keyword evidence="2" id="KW-0456">Lyase</keyword>
<dbReference type="InterPro" id="IPR001608">
    <property type="entry name" value="Ala_racemase_N"/>
</dbReference>
<dbReference type="Proteomes" id="UP001065174">
    <property type="component" value="Chromosome"/>
</dbReference>
<evidence type="ECO:0000313" key="5">
    <source>
        <dbReference type="Proteomes" id="UP001065174"/>
    </source>
</evidence>
<protein>
    <submittedName>
        <fullName evidence="4">D-TA family PLP-dependent enzyme</fullName>
    </submittedName>
</protein>
<evidence type="ECO:0000256" key="2">
    <source>
        <dbReference type="ARBA" id="ARBA00023239"/>
    </source>
</evidence>
<gene>
    <name evidence="4" type="ORF">N6H18_09460</name>
</gene>
<dbReference type="Pfam" id="PF14031">
    <property type="entry name" value="D-ser_dehydrat"/>
    <property type="match status" value="1"/>
</dbReference>
<dbReference type="Pfam" id="PF01168">
    <property type="entry name" value="Ala_racemase_N"/>
    <property type="match status" value="1"/>
</dbReference>
<dbReference type="InterPro" id="IPR026956">
    <property type="entry name" value="D-ser_dehydrat-like_dom"/>
</dbReference>
<dbReference type="RefSeq" id="WP_262308027.1">
    <property type="nucleotide sequence ID" value="NZ_CP106679.1"/>
</dbReference>
<keyword evidence="5" id="KW-1185">Reference proteome</keyword>
<dbReference type="CDD" id="cd06821">
    <property type="entry name" value="PLPDE_III_D-TA"/>
    <property type="match status" value="1"/>
</dbReference>
<organism evidence="4 5">
    <name type="scientific">Reichenbachiella agarivorans</name>
    <dbReference type="NCBI Taxonomy" id="2979464"/>
    <lineage>
        <taxon>Bacteria</taxon>
        <taxon>Pseudomonadati</taxon>
        <taxon>Bacteroidota</taxon>
        <taxon>Cytophagia</taxon>
        <taxon>Cytophagales</taxon>
        <taxon>Reichenbachiellaceae</taxon>
        <taxon>Reichenbachiella</taxon>
    </lineage>
</organism>
<name>A0ABY6CKH1_9BACT</name>
<evidence type="ECO:0000256" key="1">
    <source>
        <dbReference type="ARBA" id="ARBA00005323"/>
    </source>
</evidence>
<evidence type="ECO:0000313" key="4">
    <source>
        <dbReference type="EMBL" id="UXP30580.1"/>
    </source>
</evidence>
<dbReference type="InterPro" id="IPR042208">
    <property type="entry name" value="D-ser_dehydrat-like_sf"/>
</dbReference>
<proteinExistence type="inferred from homology"/>
<dbReference type="Gene3D" id="3.20.20.10">
    <property type="entry name" value="Alanine racemase"/>
    <property type="match status" value="1"/>
</dbReference>
<dbReference type="Gene3D" id="2.40.37.20">
    <property type="entry name" value="D-serine dehydratase-like domain"/>
    <property type="match status" value="1"/>
</dbReference>